<name>A0A7K3UEB5_9HYPH</name>
<dbReference type="Proteomes" id="UP000471753">
    <property type="component" value="Unassembled WGS sequence"/>
</dbReference>
<evidence type="ECO:0000313" key="1">
    <source>
        <dbReference type="EMBL" id="NEJ71791.1"/>
    </source>
</evidence>
<accession>A0A7K3UEB5</accession>
<proteinExistence type="predicted"/>
<dbReference type="AlphaFoldDB" id="A0A7K3UEB5"/>
<dbReference type="EMBL" id="WUFT01000008">
    <property type="protein sequence ID" value="NEJ71791.1"/>
    <property type="molecule type" value="Genomic_DNA"/>
</dbReference>
<dbReference type="RefSeq" id="WP_164010735.1">
    <property type="nucleotide sequence ID" value="NZ_WUFT01000008.1"/>
</dbReference>
<gene>
    <name evidence="1" type="ORF">GR197_14755</name>
</gene>
<organism evidence="1 2">
    <name type="scientific">Rhizobium phaseoli</name>
    <dbReference type="NCBI Taxonomy" id="396"/>
    <lineage>
        <taxon>Bacteria</taxon>
        <taxon>Pseudomonadati</taxon>
        <taxon>Pseudomonadota</taxon>
        <taxon>Alphaproteobacteria</taxon>
        <taxon>Hyphomicrobiales</taxon>
        <taxon>Rhizobiaceae</taxon>
        <taxon>Rhizobium/Agrobacterium group</taxon>
        <taxon>Rhizobium</taxon>
    </lineage>
</organism>
<sequence>MVSTRYRPKDLKLARCHIVKAARRIAHQEVVIGRLLLKGSPSGLAYELLGRLYDDQRQKLDRLKLIEAMVEVKAQSSMGAPRPGGALAPRLTIVRSGVISPPDRESATPCSAEVWHPYLV</sequence>
<reference evidence="1 2" key="1">
    <citation type="submission" date="2019-12" db="EMBL/GenBank/DDBJ databases">
        <title>Rhizobium genotypes associated with high levels of biological nitrogen fixation by grain legumes in a temperate-maritime cropping system.</title>
        <authorList>
            <person name="Maluk M."/>
            <person name="Francesc Ferrando Molina F."/>
            <person name="Lopez Del Egido L."/>
            <person name="Lafos M."/>
            <person name="Langarica-Fuentes A."/>
            <person name="Gebre Yohannes G."/>
            <person name="Young M.W."/>
            <person name="Martin P."/>
            <person name="Gantlett R."/>
            <person name="Kenicer G."/>
            <person name="Hawes C."/>
            <person name="Begg G.S."/>
            <person name="Quilliam R.S."/>
            <person name="Squire G.R."/>
            <person name="Poole P.S."/>
            <person name="Young P.W."/>
            <person name="Iannetta P.M."/>
            <person name="James E.K."/>
        </authorList>
    </citation>
    <scope>NUCLEOTIDE SEQUENCE [LARGE SCALE GENOMIC DNA]</scope>
    <source>
        <strain evidence="1 2">JHI366</strain>
    </source>
</reference>
<protein>
    <submittedName>
        <fullName evidence="1">Uncharacterized protein</fullName>
    </submittedName>
</protein>
<comment type="caution">
    <text evidence="1">The sequence shown here is derived from an EMBL/GenBank/DDBJ whole genome shotgun (WGS) entry which is preliminary data.</text>
</comment>
<evidence type="ECO:0000313" key="2">
    <source>
        <dbReference type="Proteomes" id="UP000471753"/>
    </source>
</evidence>